<comment type="caution">
    <text evidence="2">The sequence shown here is derived from an EMBL/GenBank/DDBJ whole genome shotgun (WGS) entry which is preliminary data.</text>
</comment>
<feature type="non-terminal residue" evidence="2">
    <location>
        <position position="1"/>
    </location>
</feature>
<feature type="region of interest" description="Disordered" evidence="1">
    <location>
        <begin position="251"/>
        <end position="278"/>
    </location>
</feature>
<dbReference type="Proteomes" id="UP000823405">
    <property type="component" value="Unassembled WGS sequence"/>
</dbReference>
<evidence type="ECO:0000313" key="2">
    <source>
        <dbReference type="EMBL" id="KAG0274415.1"/>
    </source>
</evidence>
<feature type="compositionally biased region" description="Gly residues" evidence="1">
    <location>
        <begin position="193"/>
        <end position="204"/>
    </location>
</feature>
<gene>
    <name evidence="2" type="ORF">BGZ97_010516</name>
</gene>
<feature type="region of interest" description="Disordered" evidence="1">
    <location>
        <begin position="1"/>
        <end position="27"/>
    </location>
</feature>
<evidence type="ECO:0000313" key="3">
    <source>
        <dbReference type="Proteomes" id="UP000823405"/>
    </source>
</evidence>
<proteinExistence type="predicted"/>
<sequence>NSADPRNRPWSSSSPAGQAANGAGPVTAALRKRAVTTQDINIPAAPPGSVSALGTDPQGWFRRPQPYGTQPQGQRSQISKRQAGTRAAAVAAAADMSNQAAAASIAASSVSAASAAAAANQAKAIAAATHRQQGGSVSTVNVDLSDLSKWSGPGYNGGTGGDSNWGGKSRSSGYGKWKRVDHDEGNLSKWSGSGYGSSGSGGGSDDWSHWGQGGGKGGKKWSKRQAPGAYGRGGNTAAIPVPIDIGMVWDGSKVNLVPPPSSHSAGPSGPGGPAPGVG</sequence>
<feature type="compositionally biased region" description="Polar residues" evidence="1">
    <location>
        <begin position="1"/>
        <end position="16"/>
    </location>
</feature>
<dbReference type="AlphaFoldDB" id="A0A9P6QP49"/>
<accession>A0A9P6QP49</accession>
<dbReference type="EMBL" id="JAAAIN010005461">
    <property type="protein sequence ID" value="KAG0274415.1"/>
    <property type="molecule type" value="Genomic_DNA"/>
</dbReference>
<feature type="non-terminal residue" evidence="2">
    <location>
        <position position="278"/>
    </location>
</feature>
<organism evidence="2 3">
    <name type="scientific">Linnemannia gamsii</name>
    <dbReference type="NCBI Taxonomy" id="64522"/>
    <lineage>
        <taxon>Eukaryota</taxon>
        <taxon>Fungi</taxon>
        <taxon>Fungi incertae sedis</taxon>
        <taxon>Mucoromycota</taxon>
        <taxon>Mortierellomycotina</taxon>
        <taxon>Mortierellomycetes</taxon>
        <taxon>Mortierellales</taxon>
        <taxon>Mortierellaceae</taxon>
        <taxon>Linnemannia</taxon>
    </lineage>
</organism>
<feature type="compositionally biased region" description="Gly residues" evidence="1">
    <location>
        <begin position="268"/>
        <end position="278"/>
    </location>
</feature>
<protein>
    <submittedName>
        <fullName evidence="2">Uncharacterized protein</fullName>
    </submittedName>
</protein>
<feature type="region of interest" description="Disordered" evidence="1">
    <location>
        <begin position="153"/>
        <end position="235"/>
    </location>
</feature>
<feature type="compositionally biased region" description="Gly residues" evidence="1">
    <location>
        <begin position="154"/>
        <end position="164"/>
    </location>
</feature>
<reference evidence="2" key="1">
    <citation type="journal article" date="2020" name="Fungal Divers.">
        <title>Resolving the Mortierellaceae phylogeny through synthesis of multi-gene phylogenetics and phylogenomics.</title>
        <authorList>
            <person name="Vandepol N."/>
            <person name="Liber J."/>
            <person name="Desiro A."/>
            <person name="Na H."/>
            <person name="Kennedy M."/>
            <person name="Barry K."/>
            <person name="Grigoriev I.V."/>
            <person name="Miller A.N."/>
            <person name="O'Donnell K."/>
            <person name="Stajich J.E."/>
            <person name="Bonito G."/>
        </authorList>
    </citation>
    <scope>NUCLEOTIDE SEQUENCE</scope>
    <source>
        <strain evidence="2">NVP60</strain>
    </source>
</reference>
<name>A0A9P6QP49_9FUNG</name>
<evidence type="ECO:0000256" key="1">
    <source>
        <dbReference type="SAM" id="MobiDB-lite"/>
    </source>
</evidence>
<feature type="region of interest" description="Disordered" evidence="1">
    <location>
        <begin position="40"/>
        <end position="86"/>
    </location>
</feature>
<keyword evidence="3" id="KW-1185">Reference proteome</keyword>
<dbReference type="OrthoDB" id="2436146at2759"/>
<feature type="compositionally biased region" description="Polar residues" evidence="1">
    <location>
        <begin position="67"/>
        <end position="82"/>
    </location>
</feature>